<feature type="region of interest" description="Disordered" evidence="1">
    <location>
        <begin position="250"/>
        <end position="325"/>
    </location>
</feature>
<keyword evidence="4" id="KW-1185">Reference proteome</keyword>
<evidence type="ECO:0000256" key="1">
    <source>
        <dbReference type="SAM" id="MobiDB-lite"/>
    </source>
</evidence>
<feature type="compositionally biased region" description="Low complexity" evidence="1">
    <location>
        <begin position="83"/>
        <end position="97"/>
    </location>
</feature>
<feature type="transmembrane region" description="Helical" evidence="2">
    <location>
        <begin position="196"/>
        <end position="218"/>
    </location>
</feature>
<feature type="region of interest" description="Disordered" evidence="1">
    <location>
        <begin position="1"/>
        <end position="179"/>
    </location>
</feature>
<gene>
    <name evidence="3" type="ORF">GPECTOR_6g833</name>
</gene>
<dbReference type="Proteomes" id="UP000075714">
    <property type="component" value="Unassembled WGS sequence"/>
</dbReference>
<keyword evidence="2" id="KW-0472">Membrane</keyword>
<dbReference type="EMBL" id="LSYV01000007">
    <property type="protein sequence ID" value="KXZ53915.1"/>
    <property type="molecule type" value="Genomic_DNA"/>
</dbReference>
<keyword evidence="2" id="KW-0812">Transmembrane</keyword>
<name>A0A150GVR6_GONPE</name>
<proteinExistence type="predicted"/>
<evidence type="ECO:0000313" key="4">
    <source>
        <dbReference type="Proteomes" id="UP000075714"/>
    </source>
</evidence>
<feature type="compositionally biased region" description="Gly residues" evidence="1">
    <location>
        <begin position="98"/>
        <end position="114"/>
    </location>
</feature>
<feature type="compositionally biased region" description="Low complexity" evidence="1">
    <location>
        <begin position="1"/>
        <end position="15"/>
    </location>
</feature>
<organism evidence="3 4">
    <name type="scientific">Gonium pectorale</name>
    <name type="common">Green alga</name>
    <dbReference type="NCBI Taxonomy" id="33097"/>
    <lineage>
        <taxon>Eukaryota</taxon>
        <taxon>Viridiplantae</taxon>
        <taxon>Chlorophyta</taxon>
        <taxon>core chlorophytes</taxon>
        <taxon>Chlorophyceae</taxon>
        <taxon>CS clade</taxon>
        <taxon>Chlamydomonadales</taxon>
        <taxon>Volvocaceae</taxon>
        <taxon>Gonium</taxon>
    </lineage>
</organism>
<sequence>MSGTTGTWGSSTGTGSTSGTGAGPTPSSDTEHNSGGGWGGWGNWKKHKKKPPGLHQHFGGASGAPVTPATTGTDVGSGGTTIGGSSSSSGETHFGTGFESGAGGSKGSGAGGTWGVSTPEASPPPPRHHHTHIGDGGGISSTMSTGATMPAPGGTTPAANGSETSSGLKSGDGELPPGALLHEASSSAISTLGSPLFIGIVVGGSVAFVAIAAAVIAARRWWARMSAPRPVAIHSMSLYANQAPAAMGAINRGGGAAPPSWDNKWDDEDNAGNDGWDNDSATWEDVEGGAGRGGRGSGGRGGGRGRGAGGAPGAKKPGKSYLDDW</sequence>
<feature type="compositionally biased region" description="Gly residues" evidence="1">
    <location>
        <begin position="288"/>
        <end position="312"/>
    </location>
</feature>
<dbReference type="AlphaFoldDB" id="A0A150GVR6"/>
<reference evidence="4" key="1">
    <citation type="journal article" date="2016" name="Nat. Commun.">
        <title>The Gonium pectorale genome demonstrates co-option of cell cycle regulation during the evolution of multicellularity.</title>
        <authorList>
            <person name="Hanschen E.R."/>
            <person name="Marriage T.N."/>
            <person name="Ferris P.J."/>
            <person name="Hamaji T."/>
            <person name="Toyoda A."/>
            <person name="Fujiyama A."/>
            <person name="Neme R."/>
            <person name="Noguchi H."/>
            <person name="Minakuchi Y."/>
            <person name="Suzuki M."/>
            <person name="Kawai-Toyooka H."/>
            <person name="Smith D.R."/>
            <person name="Sparks H."/>
            <person name="Anderson J."/>
            <person name="Bakaric R."/>
            <person name="Luria V."/>
            <person name="Karger A."/>
            <person name="Kirschner M.W."/>
            <person name="Durand P.M."/>
            <person name="Michod R.E."/>
            <person name="Nozaki H."/>
            <person name="Olson B.J."/>
        </authorList>
    </citation>
    <scope>NUCLEOTIDE SEQUENCE [LARGE SCALE GENOMIC DNA]</scope>
    <source>
        <strain evidence="4">NIES-2863</strain>
    </source>
</reference>
<evidence type="ECO:0000256" key="2">
    <source>
        <dbReference type="SAM" id="Phobius"/>
    </source>
</evidence>
<accession>A0A150GVR6</accession>
<feature type="compositionally biased region" description="Low complexity" evidence="1">
    <location>
        <begin position="140"/>
        <end position="161"/>
    </location>
</feature>
<evidence type="ECO:0000313" key="3">
    <source>
        <dbReference type="EMBL" id="KXZ53915.1"/>
    </source>
</evidence>
<protein>
    <submittedName>
        <fullName evidence="3">Uncharacterized protein</fullName>
    </submittedName>
</protein>
<keyword evidence="2" id="KW-1133">Transmembrane helix</keyword>
<comment type="caution">
    <text evidence="3">The sequence shown here is derived from an EMBL/GenBank/DDBJ whole genome shotgun (WGS) entry which is preliminary data.</text>
</comment>